<keyword evidence="15" id="KW-1185">Reference proteome</keyword>
<keyword evidence="4 12" id="KW-0812">Transmembrane</keyword>
<dbReference type="SMART" id="SM00175">
    <property type="entry name" value="RAB"/>
    <property type="match status" value="1"/>
</dbReference>
<keyword evidence="11" id="KW-0636">Prenylation</keyword>
<dbReference type="SUPFAM" id="SSF52540">
    <property type="entry name" value="P-loop containing nucleoside triphosphate hydrolases"/>
    <property type="match status" value="1"/>
</dbReference>
<proteinExistence type="inferred from homology"/>
<evidence type="ECO:0000256" key="4">
    <source>
        <dbReference type="ARBA" id="ARBA00022692"/>
    </source>
</evidence>
<keyword evidence="10" id="KW-0449">Lipoprotein</keyword>
<evidence type="ECO:0000256" key="7">
    <source>
        <dbReference type="ARBA" id="ARBA00022989"/>
    </source>
</evidence>
<dbReference type="Proteomes" id="UP000518752">
    <property type="component" value="Unassembled WGS sequence"/>
</dbReference>
<dbReference type="PROSITE" id="PS50920">
    <property type="entry name" value="SOLCAR"/>
    <property type="match status" value="1"/>
</dbReference>
<dbReference type="CDD" id="cd01861">
    <property type="entry name" value="Rab6"/>
    <property type="match status" value="1"/>
</dbReference>
<gene>
    <name evidence="14" type="ORF">D9757_006556</name>
</gene>
<dbReference type="EMBL" id="JAACJN010000031">
    <property type="protein sequence ID" value="KAF5387484.1"/>
    <property type="molecule type" value="Genomic_DNA"/>
</dbReference>
<feature type="transmembrane region" description="Helical" evidence="13">
    <location>
        <begin position="102"/>
        <end position="122"/>
    </location>
</feature>
<dbReference type="GO" id="GO:0016020">
    <property type="term" value="C:membrane"/>
    <property type="evidence" value="ECO:0007669"/>
    <property type="project" value="UniProtKB-SubCell"/>
</dbReference>
<comment type="subcellular location">
    <subcellularLocation>
        <location evidence="1">Membrane</location>
        <topology evidence="1">Multi-pass membrane protein</topology>
    </subcellularLocation>
</comment>
<dbReference type="InterPro" id="IPR018108">
    <property type="entry name" value="MCP_transmembrane"/>
</dbReference>
<evidence type="ECO:0000313" key="14">
    <source>
        <dbReference type="EMBL" id="KAF5387484.1"/>
    </source>
</evidence>
<dbReference type="Pfam" id="PF00153">
    <property type="entry name" value="Mito_carr"/>
    <property type="match status" value="1"/>
</dbReference>
<evidence type="ECO:0000256" key="1">
    <source>
        <dbReference type="ARBA" id="ARBA00004141"/>
    </source>
</evidence>
<evidence type="ECO:0000256" key="10">
    <source>
        <dbReference type="ARBA" id="ARBA00023288"/>
    </source>
</evidence>
<evidence type="ECO:0000256" key="5">
    <source>
        <dbReference type="ARBA" id="ARBA00022741"/>
    </source>
</evidence>
<evidence type="ECO:0000256" key="2">
    <source>
        <dbReference type="ARBA" id="ARBA00006270"/>
    </source>
</evidence>
<name>A0A8H5HQN5_9AGAR</name>
<organism evidence="14 15">
    <name type="scientific">Collybiopsis confluens</name>
    <dbReference type="NCBI Taxonomy" id="2823264"/>
    <lineage>
        <taxon>Eukaryota</taxon>
        <taxon>Fungi</taxon>
        <taxon>Dikarya</taxon>
        <taxon>Basidiomycota</taxon>
        <taxon>Agaricomycotina</taxon>
        <taxon>Agaricomycetes</taxon>
        <taxon>Agaricomycetidae</taxon>
        <taxon>Agaricales</taxon>
        <taxon>Marasmiineae</taxon>
        <taxon>Omphalotaceae</taxon>
        <taxon>Collybiopsis</taxon>
    </lineage>
</organism>
<dbReference type="GO" id="GO:0005525">
    <property type="term" value="F:GTP binding"/>
    <property type="evidence" value="ECO:0007669"/>
    <property type="project" value="UniProtKB-KW"/>
</dbReference>
<dbReference type="OrthoDB" id="9989112at2759"/>
<dbReference type="SMART" id="SM00173">
    <property type="entry name" value="RAS"/>
    <property type="match status" value="1"/>
</dbReference>
<accession>A0A8H5HQN5</accession>
<dbReference type="FunFam" id="3.40.50.300:FF:000229">
    <property type="entry name" value="Probable Ras-related protein Rab-6A"/>
    <property type="match status" value="1"/>
</dbReference>
<feature type="transmembrane region" description="Helical" evidence="13">
    <location>
        <begin position="335"/>
        <end position="356"/>
    </location>
</feature>
<evidence type="ECO:0000256" key="8">
    <source>
        <dbReference type="ARBA" id="ARBA00023134"/>
    </source>
</evidence>
<dbReference type="GO" id="GO:0015031">
    <property type="term" value="P:protein transport"/>
    <property type="evidence" value="ECO:0007669"/>
    <property type="project" value="UniProtKB-KW"/>
</dbReference>
<evidence type="ECO:0000256" key="13">
    <source>
        <dbReference type="SAM" id="Phobius"/>
    </source>
</evidence>
<dbReference type="PANTHER" id="PTHR47977">
    <property type="entry name" value="RAS-RELATED PROTEIN RAB"/>
    <property type="match status" value="1"/>
</dbReference>
<protein>
    <submittedName>
        <fullName evidence="14">Uncharacterized protein</fullName>
    </submittedName>
</protein>
<dbReference type="GO" id="GO:0003924">
    <property type="term" value="F:GTPase activity"/>
    <property type="evidence" value="ECO:0007669"/>
    <property type="project" value="InterPro"/>
</dbReference>
<feature type="transmembrane region" description="Helical" evidence="13">
    <location>
        <begin position="155"/>
        <end position="174"/>
    </location>
</feature>
<keyword evidence="3" id="KW-0813">Transport</keyword>
<dbReference type="SUPFAM" id="SSF103506">
    <property type="entry name" value="Mitochondrial carrier"/>
    <property type="match status" value="2"/>
</dbReference>
<dbReference type="Pfam" id="PF00071">
    <property type="entry name" value="Ras"/>
    <property type="match status" value="1"/>
</dbReference>
<evidence type="ECO:0000256" key="12">
    <source>
        <dbReference type="PROSITE-ProRule" id="PRU00282"/>
    </source>
</evidence>
<keyword evidence="6" id="KW-0653">Protein transport</keyword>
<dbReference type="SMART" id="SM00176">
    <property type="entry name" value="RAN"/>
    <property type="match status" value="1"/>
</dbReference>
<dbReference type="Gene3D" id="1.50.40.10">
    <property type="entry name" value="Mitochondrial carrier domain"/>
    <property type="match status" value="1"/>
</dbReference>
<dbReference type="InterPro" id="IPR027417">
    <property type="entry name" value="P-loop_NTPase"/>
</dbReference>
<feature type="transmembrane region" description="Helical" evidence="13">
    <location>
        <begin position="385"/>
        <end position="406"/>
    </location>
</feature>
<evidence type="ECO:0000313" key="15">
    <source>
        <dbReference type="Proteomes" id="UP000518752"/>
    </source>
</evidence>
<sequence length="783" mass="86902">MIDISFKVYFLAIGVLELVVLQPFFSVLIRYRANYAPRIPEVNVEAEGLPLGPSQVENGGYFEMMKRVYRIEGWAGFYKGFMPVLVNVLSSRVLTLSPWYGTLWPIPSMLVSLVVGIPYEIIRNRATVTPYRLPIFGMSTSLRALLTPYERRRLWTLYFVPRLGLALAIALQWALQSGKVSAVMRLSAESPPNIVVVLGSVILEAVFAVFSVPLQVIAIRLSVQRNLGPGGEVLALLNAAEEAEGLGLEEYSGATVNRADYVPRTPELNVVGVPMDDTSPVNMGYFEMMKRVYRIEGWTGFYKGFMPTLLLILLSASLAVSTMRWFNGPWLSSDIAIINGPIILLTLISLVVGIPYQIISNRLPTFGIFTSMRALLTSYERRRPWTMYFAPGLALAIILQTVLGFGKTTAEIHLVRLTSGHLPSVANLERSILELIFATLLVPLEVIAAKVSVQRNIGPGSEDSGLLNTADEAEGLGLEEYSDVSVNRVRNEKYTGFKDCVVQVVREEGWQTLFRAWWIDILLGSFVSIGLPSILKYSTSNCSIQFPIIYATRSSAYPITYKVTRMDSTASPVNADFSSAPPKRTKIVLLGDQSVGKTSLITRFMYDTFDNTYQATIGIDFLSKTMYLEDRTVRLQLWDTAGQERFRSLIPSYIRDSSVAIVVFDITNRQSFLSTTKWIDDVRSERGNDVIIVLVGNKADLSDKRQVTLEEATATATGMNIMFMETSAKAGHNVKSLFKKIALSLPGMEKDGQAEANASVSHTSFVSIFLAADDCVLLPQKLM</sequence>
<feature type="transmembrane region" description="Helical" evidence="13">
    <location>
        <begin position="71"/>
        <end position="90"/>
    </location>
</feature>
<feature type="transmembrane region" description="Helical" evidence="13">
    <location>
        <begin position="194"/>
        <end position="217"/>
    </location>
</feature>
<dbReference type="InterPro" id="IPR001806">
    <property type="entry name" value="Small_GTPase"/>
</dbReference>
<evidence type="ECO:0000256" key="11">
    <source>
        <dbReference type="ARBA" id="ARBA00023289"/>
    </source>
</evidence>
<feature type="transmembrane region" description="Helical" evidence="13">
    <location>
        <begin position="6"/>
        <end position="29"/>
    </location>
</feature>
<dbReference type="InterPro" id="IPR050227">
    <property type="entry name" value="Rab"/>
</dbReference>
<dbReference type="PROSITE" id="PS51419">
    <property type="entry name" value="RAB"/>
    <property type="match status" value="1"/>
</dbReference>
<comment type="caution">
    <text evidence="14">The sequence shown here is derived from an EMBL/GenBank/DDBJ whole genome shotgun (WGS) entry which is preliminary data.</text>
</comment>
<comment type="similarity">
    <text evidence="2">Belongs to the small GTPase superfamily. Rab family.</text>
</comment>
<dbReference type="InterPro" id="IPR005225">
    <property type="entry name" value="Small_GTP-bd"/>
</dbReference>
<dbReference type="PROSITE" id="PS51420">
    <property type="entry name" value="RHO"/>
    <property type="match status" value="1"/>
</dbReference>
<keyword evidence="5" id="KW-0547">Nucleotide-binding</keyword>
<keyword evidence="9 12" id="KW-0472">Membrane</keyword>
<evidence type="ECO:0000256" key="6">
    <source>
        <dbReference type="ARBA" id="ARBA00022927"/>
    </source>
</evidence>
<dbReference type="PRINTS" id="PR00449">
    <property type="entry name" value="RASTRNSFRMNG"/>
</dbReference>
<dbReference type="PROSITE" id="PS51421">
    <property type="entry name" value="RAS"/>
    <property type="match status" value="1"/>
</dbReference>
<dbReference type="Gene3D" id="3.40.50.300">
    <property type="entry name" value="P-loop containing nucleotide triphosphate hydrolases"/>
    <property type="match status" value="1"/>
</dbReference>
<dbReference type="NCBIfam" id="TIGR00231">
    <property type="entry name" value="small_GTP"/>
    <property type="match status" value="1"/>
</dbReference>
<keyword evidence="8" id="KW-0342">GTP-binding</keyword>
<feature type="repeat" description="Solcar" evidence="12">
    <location>
        <begin position="191"/>
        <end position="329"/>
    </location>
</feature>
<feature type="transmembrane region" description="Helical" evidence="13">
    <location>
        <begin position="300"/>
        <end position="323"/>
    </location>
</feature>
<dbReference type="AlphaFoldDB" id="A0A8H5HQN5"/>
<dbReference type="SMART" id="SM00174">
    <property type="entry name" value="RHO"/>
    <property type="match status" value="1"/>
</dbReference>
<evidence type="ECO:0000256" key="9">
    <source>
        <dbReference type="ARBA" id="ARBA00023136"/>
    </source>
</evidence>
<evidence type="ECO:0000256" key="3">
    <source>
        <dbReference type="ARBA" id="ARBA00022448"/>
    </source>
</evidence>
<reference evidence="14 15" key="1">
    <citation type="journal article" date="2020" name="ISME J.">
        <title>Uncovering the hidden diversity of litter-decomposition mechanisms in mushroom-forming fungi.</title>
        <authorList>
            <person name="Floudas D."/>
            <person name="Bentzer J."/>
            <person name="Ahren D."/>
            <person name="Johansson T."/>
            <person name="Persson P."/>
            <person name="Tunlid A."/>
        </authorList>
    </citation>
    <scope>NUCLEOTIDE SEQUENCE [LARGE SCALE GENOMIC DNA]</scope>
    <source>
        <strain evidence="14 15">CBS 406.79</strain>
    </source>
</reference>
<dbReference type="InterPro" id="IPR023395">
    <property type="entry name" value="MCP_dom_sf"/>
</dbReference>
<keyword evidence="7 13" id="KW-1133">Transmembrane helix</keyword>